<dbReference type="GO" id="GO:0003677">
    <property type="term" value="F:DNA binding"/>
    <property type="evidence" value="ECO:0007669"/>
    <property type="project" value="UniProtKB-UniRule"/>
</dbReference>
<organism evidence="4 5">
    <name type="scientific">Candidatus Paenalcaligenes intestinipullorum</name>
    <dbReference type="NCBI Taxonomy" id="2838718"/>
    <lineage>
        <taxon>Bacteria</taxon>
        <taxon>Pseudomonadati</taxon>
        <taxon>Pseudomonadota</taxon>
        <taxon>Betaproteobacteria</taxon>
        <taxon>Burkholderiales</taxon>
        <taxon>Alcaligenaceae</taxon>
        <taxon>Paenalcaligenes</taxon>
    </lineage>
</organism>
<evidence type="ECO:0000256" key="1">
    <source>
        <dbReference type="ARBA" id="ARBA00023125"/>
    </source>
</evidence>
<keyword evidence="1 2" id="KW-0238">DNA-binding</keyword>
<evidence type="ECO:0000259" key="3">
    <source>
        <dbReference type="PROSITE" id="PS51755"/>
    </source>
</evidence>
<dbReference type="GO" id="GO:0006355">
    <property type="term" value="P:regulation of DNA-templated transcription"/>
    <property type="evidence" value="ECO:0007669"/>
    <property type="project" value="InterPro"/>
</dbReference>
<dbReference type="GO" id="GO:0000160">
    <property type="term" value="P:phosphorelay signal transduction system"/>
    <property type="evidence" value="ECO:0007669"/>
    <property type="project" value="InterPro"/>
</dbReference>
<gene>
    <name evidence="4" type="ORF">H9906_03845</name>
</gene>
<reference evidence="4" key="2">
    <citation type="submission" date="2021-04" db="EMBL/GenBank/DDBJ databases">
        <authorList>
            <person name="Gilroy R."/>
        </authorList>
    </citation>
    <scope>NUCLEOTIDE SEQUENCE</scope>
    <source>
        <strain evidence="4">9264</strain>
    </source>
</reference>
<dbReference type="EMBL" id="DWUQ01000078">
    <property type="protein sequence ID" value="HJD44144.1"/>
    <property type="molecule type" value="Genomic_DNA"/>
</dbReference>
<dbReference type="Proteomes" id="UP000823889">
    <property type="component" value="Unassembled WGS sequence"/>
</dbReference>
<dbReference type="SUPFAM" id="SSF46894">
    <property type="entry name" value="C-terminal effector domain of the bipartite response regulators"/>
    <property type="match status" value="1"/>
</dbReference>
<name>A0A9D2RHN9_9BURK</name>
<accession>A0A9D2RHN9</accession>
<dbReference type="SMART" id="SM00862">
    <property type="entry name" value="Trans_reg_C"/>
    <property type="match status" value="1"/>
</dbReference>
<protein>
    <submittedName>
        <fullName evidence="4">Winged helix-turn-helix domain-containing protein</fullName>
    </submittedName>
</protein>
<evidence type="ECO:0000256" key="2">
    <source>
        <dbReference type="PROSITE-ProRule" id="PRU01091"/>
    </source>
</evidence>
<sequence>MPVDHVATVYWYLADSQWEQPVLQTLSLSLKEHGYHQKTENDIHALCTASAEHARRQQTAIFLLVGEPAELIVTTVRLRSISSEFLIIPVLPRFNEAALVQLMMCGADAYFSLKNSSALLMAQLHSLLRRSRHKNLVANNDLNHWVLMDEGWNIRTPKGAIVALTTLERALFQAFASQEGHRVPHDILLLAISASEECAQAIKINRLGVIISRLRRKFEQIEIELPLKSVHNWGYMFAAPIVVHE</sequence>
<dbReference type="AlphaFoldDB" id="A0A9D2RHN9"/>
<feature type="DNA-binding region" description="OmpR/PhoB-type" evidence="2">
    <location>
        <begin position="134"/>
        <end position="239"/>
    </location>
</feature>
<dbReference type="InterPro" id="IPR016032">
    <property type="entry name" value="Sig_transdc_resp-reg_C-effctor"/>
</dbReference>
<comment type="caution">
    <text evidence="4">The sequence shown here is derived from an EMBL/GenBank/DDBJ whole genome shotgun (WGS) entry which is preliminary data.</text>
</comment>
<reference evidence="4" key="1">
    <citation type="journal article" date="2021" name="PeerJ">
        <title>Extensive microbial diversity within the chicken gut microbiome revealed by metagenomics and culture.</title>
        <authorList>
            <person name="Gilroy R."/>
            <person name="Ravi A."/>
            <person name="Getino M."/>
            <person name="Pursley I."/>
            <person name="Horton D.L."/>
            <person name="Alikhan N.F."/>
            <person name="Baker D."/>
            <person name="Gharbi K."/>
            <person name="Hall N."/>
            <person name="Watson M."/>
            <person name="Adriaenssens E.M."/>
            <person name="Foster-Nyarko E."/>
            <person name="Jarju S."/>
            <person name="Secka A."/>
            <person name="Antonio M."/>
            <person name="Oren A."/>
            <person name="Chaudhuri R.R."/>
            <person name="La Ragione R."/>
            <person name="Hildebrand F."/>
            <person name="Pallen M.J."/>
        </authorList>
    </citation>
    <scope>NUCLEOTIDE SEQUENCE</scope>
    <source>
        <strain evidence="4">9264</strain>
    </source>
</reference>
<dbReference type="InterPro" id="IPR001867">
    <property type="entry name" value="OmpR/PhoB-type_DNA-bd"/>
</dbReference>
<feature type="domain" description="OmpR/PhoB-type" evidence="3">
    <location>
        <begin position="134"/>
        <end position="239"/>
    </location>
</feature>
<dbReference type="Pfam" id="PF00486">
    <property type="entry name" value="Trans_reg_C"/>
    <property type="match status" value="1"/>
</dbReference>
<dbReference type="InterPro" id="IPR036388">
    <property type="entry name" value="WH-like_DNA-bd_sf"/>
</dbReference>
<evidence type="ECO:0000313" key="5">
    <source>
        <dbReference type="Proteomes" id="UP000823889"/>
    </source>
</evidence>
<evidence type="ECO:0000313" key="4">
    <source>
        <dbReference type="EMBL" id="HJD44144.1"/>
    </source>
</evidence>
<dbReference type="Gene3D" id="1.10.10.10">
    <property type="entry name" value="Winged helix-like DNA-binding domain superfamily/Winged helix DNA-binding domain"/>
    <property type="match status" value="1"/>
</dbReference>
<proteinExistence type="predicted"/>
<dbReference type="PROSITE" id="PS51755">
    <property type="entry name" value="OMPR_PHOB"/>
    <property type="match status" value="1"/>
</dbReference>